<evidence type="ECO:0000256" key="1">
    <source>
        <dbReference type="SAM" id="MobiDB-lite"/>
    </source>
</evidence>
<dbReference type="RefSeq" id="WP_114069856.1">
    <property type="nucleotide sequence ID" value="NZ_CP030850.1"/>
</dbReference>
<protein>
    <submittedName>
        <fullName evidence="2">Uncharacterized protein</fullName>
    </submittedName>
</protein>
<dbReference type="KEGG" id="run:DR864_26840"/>
<dbReference type="EMBL" id="CP030850">
    <property type="protein sequence ID" value="AXE21094.1"/>
    <property type="molecule type" value="Genomic_DNA"/>
</dbReference>
<gene>
    <name evidence="2" type="ORF">DR864_26840</name>
</gene>
<accession>A0A344TR23</accession>
<proteinExistence type="predicted"/>
<feature type="compositionally biased region" description="Basic and acidic residues" evidence="1">
    <location>
        <begin position="79"/>
        <end position="103"/>
    </location>
</feature>
<evidence type="ECO:0000313" key="3">
    <source>
        <dbReference type="Proteomes" id="UP000251993"/>
    </source>
</evidence>
<evidence type="ECO:0000313" key="2">
    <source>
        <dbReference type="EMBL" id="AXE21094.1"/>
    </source>
</evidence>
<name>A0A344TR23_9BACT</name>
<keyword evidence="3" id="KW-1185">Reference proteome</keyword>
<organism evidence="2 3">
    <name type="scientific">Runella rosea</name>
    <dbReference type="NCBI Taxonomy" id="2259595"/>
    <lineage>
        <taxon>Bacteria</taxon>
        <taxon>Pseudomonadati</taxon>
        <taxon>Bacteroidota</taxon>
        <taxon>Cytophagia</taxon>
        <taxon>Cytophagales</taxon>
        <taxon>Spirosomataceae</taxon>
        <taxon>Runella</taxon>
    </lineage>
</organism>
<dbReference type="Proteomes" id="UP000251993">
    <property type="component" value="Chromosome"/>
</dbReference>
<reference evidence="2 3" key="1">
    <citation type="submission" date="2018-07" db="EMBL/GenBank/DDBJ databases">
        <title>Genome sequencing of Runella.</title>
        <authorList>
            <person name="Baek M.-G."/>
            <person name="Yi H."/>
        </authorList>
    </citation>
    <scope>NUCLEOTIDE SEQUENCE [LARGE SCALE GENOMIC DNA]</scope>
    <source>
        <strain evidence="2 3">HYN0085</strain>
    </source>
</reference>
<dbReference type="AlphaFoldDB" id="A0A344TR23"/>
<feature type="region of interest" description="Disordered" evidence="1">
    <location>
        <begin position="56"/>
        <end position="103"/>
    </location>
</feature>
<sequence>MQPYHIPPSQASPSINAELEAEFETWRESLSAFWRRNKAKAQKLGAVAGILARLASPGTPSDTKPPVQHTAAADWQQVQDKRRKDGTEQTTKKDTPTGGKELENTFLGEILTESYAKNALNPDYEMAVLVNELSGIYDRLKEVRGVQSILAEVLLEALELETYEQNKTKKWSDIKTQGSKAENAIKASARFDARKLHFGNPSSLQPIGIEVHHWIPFKYADLFDNVTLEQLNKQTVPLSATTHAIVGAAIDKAVAGKTTKDQKKTAIIKVLKRMGEFKGQKIVLSPTYFDYKEDRNFLPSSRVGKGVKIGVLRNIPNFKAHFGLSKELEFEAVNFF</sequence>
<dbReference type="OrthoDB" id="9817620at2"/>